<dbReference type="SUPFAM" id="SSF51445">
    <property type="entry name" value="(Trans)glycosidases"/>
    <property type="match status" value="1"/>
</dbReference>
<dbReference type="InterPro" id="IPR002772">
    <property type="entry name" value="Glyco_hydro_3_C"/>
</dbReference>
<dbReference type="OrthoDB" id="47059at2759"/>
<keyword evidence="4" id="KW-0812">Transmembrane</keyword>
<evidence type="ECO:0000256" key="4">
    <source>
        <dbReference type="SAM" id="Phobius"/>
    </source>
</evidence>
<keyword evidence="3" id="KW-0326">Glycosidase</keyword>
<dbReference type="EMBL" id="CM017325">
    <property type="protein sequence ID" value="KAE8057116.1"/>
    <property type="molecule type" value="Genomic_DNA"/>
</dbReference>
<keyword evidence="4" id="KW-1133">Transmembrane helix</keyword>
<evidence type="ECO:0000313" key="7">
    <source>
        <dbReference type="Proteomes" id="UP000327013"/>
    </source>
</evidence>
<dbReference type="InterPro" id="IPR001764">
    <property type="entry name" value="Glyco_hydro_3_N"/>
</dbReference>
<reference evidence="6 7" key="1">
    <citation type="submission" date="2019-06" db="EMBL/GenBank/DDBJ databases">
        <title>A chromosomal-level reference genome of Carpinus fangiana (Coryloideae, Betulaceae).</title>
        <authorList>
            <person name="Yang X."/>
            <person name="Wang Z."/>
            <person name="Zhang L."/>
            <person name="Hao G."/>
            <person name="Liu J."/>
            <person name="Yang Y."/>
        </authorList>
    </citation>
    <scope>NUCLEOTIDE SEQUENCE [LARGE SCALE GENOMIC DNA]</scope>
    <source>
        <strain evidence="6">Cfa_2016G</strain>
        <tissue evidence="6">Leaf</tissue>
    </source>
</reference>
<dbReference type="Pfam" id="PF14778">
    <property type="entry name" value="ODR4-like"/>
    <property type="match status" value="1"/>
</dbReference>
<evidence type="ECO:0000256" key="2">
    <source>
        <dbReference type="ARBA" id="ARBA00022801"/>
    </source>
</evidence>
<dbReference type="SUPFAM" id="SSF52279">
    <property type="entry name" value="Beta-D-glucan exohydrolase, C-terminal domain"/>
    <property type="match status" value="1"/>
</dbReference>
<evidence type="ECO:0000256" key="1">
    <source>
        <dbReference type="ARBA" id="ARBA00022729"/>
    </source>
</evidence>
<proteinExistence type="predicted"/>
<evidence type="ECO:0000313" key="6">
    <source>
        <dbReference type="EMBL" id="KAE8057116.1"/>
    </source>
</evidence>
<feature type="transmembrane region" description="Helical" evidence="4">
    <location>
        <begin position="1180"/>
        <end position="1200"/>
    </location>
</feature>
<protein>
    <recommendedName>
        <fullName evidence="5">Fibronectin type III-like domain-containing protein</fullName>
    </recommendedName>
</protein>
<dbReference type="GO" id="GO:0009044">
    <property type="term" value="F:xylan 1,4-beta-xylosidase activity"/>
    <property type="evidence" value="ECO:0007669"/>
    <property type="project" value="InterPro"/>
</dbReference>
<evidence type="ECO:0000256" key="3">
    <source>
        <dbReference type="ARBA" id="ARBA00023295"/>
    </source>
</evidence>
<dbReference type="GO" id="GO:0045493">
    <property type="term" value="P:xylan catabolic process"/>
    <property type="evidence" value="ECO:0007669"/>
    <property type="project" value="InterPro"/>
</dbReference>
<sequence>MHQRWQWQWNAIAATLVLLTLLTIFYPIFLFPITFTTSPPRPSTQKFSCVPPHHSYDFCNKSLPIKTRAQSLISLLTIQEKILLLSNNASAIPRLGLAAYEWWSESLHGIASNGPGVSFSDPVRAATAFPQVLLTAASFNRSLWFLVGRAIGVEGRAMYNEGQAGLTFWGPNINIFRDPRWGRGQETPGEDPMVASAYAVEYVKGLQGEELGDGDGGFMVSACCKHYTAYDLENWGNFRSFSFNAMVSKQDMEDTYQPPFQSCVEEGRATCLMCSYNRINGVPSCAHHDLLQKVRRAWGFKGYITSDCDAFAVIFEDHKYAKAPEDAVGDVIKAEPSGTPCTVSEKGLTGTRNGYKLWHIFVANEKNLLPLNQMDVTSLAIIGPSANDSSRLGGDYTGVPCNPRSLFEGLQPYIKAIYASGCGDTQCNSSDGFAEAVRISREADAVVVVAGLDLSQEDEGLDRVSLLLPGRQMDLISAVSSASENPIVLILLGGGPIDVSFAKVNPQIGSILWIGYPGETGGQAVAEIIFGEFNPGGYLPITWYPESFTSVPMSDMSLRPDPSRGYPGRTYRFYTGEVVYEFGYGLSYSNYSYKFMSMPDKIVLSTATSKDGPSEKMTHQTSDGFDYIHVDDMTSCNHLKFEAQISVFNLGAVDGSHVIMLFGRASNSFRGAPRKSLIGFTRVHTKSLTAIQVSIEIDPCKHFSIVNDDGMKILPLGNHLLMLEAIEPTYNIQSVTKMVKAVGLVIGKLSSSLDRGFVYDLIPTPPNDAGEPACSLVEAVKDDKKKGSKSKSQAADSSSLLIDHDWIAEHARQVSRMLVGGIKVVGIYIWVSDIAFKNSAIMLCQTVKAVAEATPLSEIDREERLLIHICYSPLRWTCRNCTWTSNITSSCLRPCDFKMGRVLASLQTFKCTYNLNLRWPICHESASKVRTLSDVLRQGISHHAKELKDAKALIDGNLVLNDEPCTLDRVHEVELLLPFMKDTYAEACSQKDVLGVLAFNGSVCSFAYLNPKEPISQAVSDIKGDIIMSLRSRLDIICDEAYEDVGPRDDVSQEANDGISTEKPVSQLIPHLVRKECCLSFPRRVFVPWLAGTYICDYLQSYETLEVLKDHCVELMSMEAPSDTSTILEPEIEAPSMVTKSLWDVSIPFFLASVSPVKKIGSDTREEIRKKSTKSDNVNVMGAVLFLLLSILVGSMLYVVRGLRS</sequence>
<gene>
    <name evidence="6" type="ORF">FH972_013832</name>
</gene>
<name>A0A5N6R871_9ROSI</name>
<dbReference type="AlphaFoldDB" id="A0A5N6R871"/>
<dbReference type="GO" id="GO:0046556">
    <property type="term" value="F:alpha-L-arabinofuranosidase activity"/>
    <property type="evidence" value="ECO:0007669"/>
    <property type="project" value="TreeGrafter"/>
</dbReference>
<organism evidence="6 7">
    <name type="scientific">Carpinus fangiana</name>
    <dbReference type="NCBI Taxonomy" id="176857"/>
    <lineage>
        <taxon>Eukaryota</taxon>
        <taxon>Viridiplantae</taxon>
        <taxon>Streptophyta</taxon>
        <taxon>Embryophyta</taxon>
        <taxon>Tracheophyta</taxon>
        <taxon>Spermatophyta</taxon>
        <taxon>Magnoliopsida</taxon>
        <taxon>eudicotyledons</taxon>
        <taxon>Gunneridae</taxon>
        <taxon>Pentapetalae</taxon>
        <taxon>rosids</taxon>
        <taxon>fabids</taxon>
        <taxon>Fagales</taxon>
        <taxon>Betulaceae</taxon>
        <taxon>Carpinus</taxon>
    </lineage>
</organism>
<dbReference type="Pfam" id="PF00933">
    <property type="entry name" value="Glyco_hydro_3"/>
    <property type="match status" value="1"/>
</dbReference>
<dbReference type="Proteomes" id="UP000327013">
    <property type="component" value="Chromosome 5"/>
</dbReference>
<dbReference type="Gene3D" id="3.40.50.1700">
    <property type="entry name" value="Glycoside hydrolase family 3 C-terminal domain"/>
    <property type="match status" value="1"/>
</dbReference>
<dbReference type="SMART" id="SM01217">
    <property type="entry name" value="Fn3_like"/>
    <property type="match status" value="1"/>
</dbReference>
<dbReference type="Gene3D" id="3.20.20.300">
    <property type="entry name" value="Glycoside hydrolase, family 3, N-terminal domain"/>
    <property type="match status" value="1"/>
</dbReference>
<dbReference type="InterPro" id="IPR017853">
    <property type="entry name" value="GH"/>
</dbReference>
<dbReference type="InterPro" id="IPR044993">
    <property type="entry name" value="BXL"/>
</dbReference>
<accession>A0A5N6R871</accession>
<dbReference type="InterPro" id="IPR036881">
    <property type="entry name" value="Glyco_hydro_3_C_sf"/>
</dbReference>
<dbReference type="Gene3D" id="2.60.40.10">
    <property type="entry name" value="Immunoglobulins"/>
    <property type="match status" value="1"/>
</dbReference>
<feature type="transmembrane region" description="Helical" evidence="4">
    <location>
        <begin position="12"/>
        <end position="35"/>
    </location>
</feature>
<dbReference type="InterPro" id="IPR013783">
    <property type="entry name" value="Ig-like_fold"/>
</dbReference>
<keyword evidence="4" id="KW-0472">Membrane</keyword>
<dbReference type="Pfam" id="PF01915">
    <property type="entry name" value="Glyco_hydro_3_C"/>
    <property type="match status" value="1"/>
</dbReference>
<dbReference type="InterPro" id="IPR036962">
    <property type="entry name" value="Glyco_hydro_3_N_sf"/>
</dbReference>
<keyword evidence="7" id="KW-1185">Reference proteome</keyword>
<dbReference type="PRINTS" id="PR00133">
    <property type="entry name" value="GLHYDRLASE3"/>
</dbReference>
<evidence type="ECO:0000259" key="5">
    <source>
        <dbReference type="SMART" id="SM01217"/>
    </source>
</evidence>
<keyword evidence="2" id="KW-0378">Hydrolase</keyword>
<dbReference type="PANTHER" id="PTHR42721:SF1">
    <property type="entry name" value="BETA-D-XYLOSIDASE 6-RELATED"/>
    <property type="match status" value="1"/>
</dbReference>
<dbReference type="PANTHER" id="PTHR42721">
    <property type="entry name" value="SUGAR HYDROLASE-RELATED"/>
    <property type="match status" value="1"/>
</dbReference>
<feature type="domain" description="Fibronectin type III-like" evidence="5">
    <location>
        <begin position="657"/>
        <end position="727"/>
    </location>
</feature>
<dbReference type="FunFam" id="3.40.50.1700:FF:000001">
    <property type="entry name" value="probable beta-D-xylosidase 2"/>
    <property type="match status" value="1"/>
</dbReference>
<dbReference type="GO" id="GO:0031222">
    <property type="term" value="P:arabinan catabolic process"/>
    <property type="evidence" value="ECO:0007669"/>
    <property type="project" value="TreeGrafter"/>
</dbReference>
<keyword evidence="1" id="KW-0732">Signal</keyword>
<dbReference type="InterPro" id="IPR026891">
    <property type="entry name" value="Fn3-like"/>
</dbReference>
<dbReference type="InterPro" id="IPR029454">
    <property type="entry name" value="ODR-4-like"/>
</dbReference>